<dbReference type="GeneID" id="85308190"/>
<evidence type="ECO:0000313" key="2">
    <source>
        <dbReference type="EMBL" id="KAK1762839.1"/>
    </source>
</evidence>
<dbReference type="AlphaFoldDB" id="A0AAJ0FI24"/>
<proteinExistence type="predicted"/>
<sequence>MPSFVAIAAAALVGLAVAQNNTTSSGNTVNLFINDGLHGRAEYAASIVSACGDQTVYAIRCTSANVPAETCGPNAPILTLTEGPSDYIISVVSKTKTAGHSATVTLGESCVLDGTTAASCSGEFTFIVDKTTSSVAVSTVLTGTDYHRFDVAITGGAEKTASATGECKANAAPAGTSVRMVAGLGAVLAVGLAGVLSL</sequence>
<evidence type="ECO:0000313" key="3">
    <source>
        <dbReference type="Proteomes" id="UP001244011"/>
    </source>
</evidence>
<dbReference type="EMBL" id="MU839033">
    <property type="protein sequence ID" value="KAK1762839.1"/>
    <property type="molecule type" value="Genomic_DNA"/>
</dbReference>
<accession>A0AAJ0FI24</accession>
<organism evidence="2 3">
    <name type="scientific">Phialemonium atrogriseum</name>
    <dbReference type="NCBI Taxonomy" id="1093897"/>
    <lineage>
        <taxon>Eukaryota</taxon>
        <taxon>Fungi</taxon>
        <taxon>Dikarya</taxon>
        <taxon>Ascomycota</taxon>
        <taxon>Pezizomycotina</taxon>
        <taxon>Sordariomycetes</taxon>
        <taxon>Sordariomycetidae</taxon>
        <taxon>Cephalothecales</taxon>
        <taxon>Cephalothecaceae</taxon>
        <taxon>Phialemonium</taxon>
    </lineage>
</organism>
<name>A0AAJ0FI24_9PEZI</name>
<dbReference type="Proteomes" id="UP001244011">
    <property type="component" value="Unassembled WGS sequence"/>
</dbReference>
<gene>
    <name evidence="2" type="ORF">QBC33DRAFT_460630</name>
</gene>
<keyword evidence="1" id="KW-0732">Signal</keyword>
<protein>
    <submittedName>
        <fullName evidence="2">Uncharacterized protein</fullName>
    </submittedName>
</protein>
<reference evidence="2" key="1">
    <citation type="submission" date="2023-06" db="EMBL/GenBank/DDBJ databases">
        <title>Genome-scale phylogeny and comparative genomics of the fungal order Sordariales.</title>
        <authorList>
            <consortium name="Lawrence Berkeley National Laboratory"/>
            <person name="Hensen N."/>
            <person name="Bonometti L."/>
            <person name="Westerberg I."/>
            <person name="Brannstrom I.O."/>
            <person name="Guillou S."/>
            <person name="Cros-Aarteil S."/>
            <person name="Calhoun S."/>
            <person name="Haridas S."/>
            <person name="Kuo A."/>
            <person name="Mondo S."/>
            <person name="Pangilinan J."/>
            <person name="Riley R."/>
            <person name="Labutti K."/>
            <person name="Andreopoulos B."/>
            <person name="Lipzen A."/>
            <person name="Chen C."/>
            <person name="Yanf M."/>
            <person name="Daum C."/>
            <person name="Ng V."/>
            <person name="Clum A."/>
            <person name="Steindorff A."/>
            <person name="Ohm R."/>
            <person name="Martin F."/>
            <person name="Silar P."/>
            <person name="Natvig D."/>
            <person name="Lalanne C."/>
            <person name="Gautier V."/>
            <person name="Ament-Velasquez S.L."/>
            <person name="Kruys A."/>
            <person name="Hutchinson M.I."/>
            <person name="Powell A.J."/>
            <person name="Barry K."/>
            <person name="Miller A.N."/>
            <person name="Grigoriev I.V."/>
            <person name="Debuchy R."/>
            <person name="Gladieux P."/>
            <person name="Thoren M.H."/>
            <person name="Johannesson H."/>
        </authorList>
    </citation>
    <scope>NUCLEOTIDE SEQUENCE</scope>
    <source>
        <strain evidence="2">8032-3</strain>
    </source>
</reference>
<keyword evidence="3" id="KW-1185">Reference proteome</keyword>
<feature type="signal peptide" evidence="1">
    <location>
        <begin position="1"/>
        <end position="18"/>
    </location>
</feature>
<feature type="chain" id="PRO_5042472319" evidence="1">
    <location>
        <begin position="19"/>
        <end position="198"/>
    </location>
</feature>
<dbReference type="RefSeq" id="XP_060279052.1">
    <property type="nucleotide sequence ID" value="XM_060425003.1"/>
</dbReference>
<evidence type="ECO:0000256" key="1">
    <source>
        <dbReference type="SAM" id="SignalP"/>
    </source>
</evidence>
<comment type="caution">
    <text evidence="2">The sequence shown here is derived from an EMBL/GenBank/DDBJ whole genome shotgun (WGS) entry which is preliminary data.</text>
</comment>